<dbReference type="EMBL" id="ADNS01000007">
    <property type="protein sequence ID" value="EFG81700.1"/>
    <property type="molecule type" value="Genomic_DNA"/>
</dbReference>
<keyword evidence="2" id="KW-1185">Reference proteome</keyword>
<name>A0ABN0AFR2_CORAM</name>
<accession>A0ABN0AFR2</accession>
<proteinExistence type="predicted"/>
<sequence>MGGGLLLLLKQHREETRSVLVMCHLVGVFEEYFHVIGGCQG</sequence>
<dbReference type="Proteomes" id="UP000006015">
    <property type="component" value="Unassembled WGS sequence"/>
</dbReference>
<evidence type="ECO:0000313" key="2">
    <source>
        <dbReference type="Proteomes" id="UP000006015"/>
    </source>
</evidence>
<organism evidence="1 2">
    <name type="scientific">Corynebacterium ammoniagenes DSM 20306</name>
    <dbReference type="NCBI Taxonomy" id="649754"/>
    <lineage>
        <taxon>Bacteria</taxon>
        <taxon>Bacillati</taxon>
        <taxon>Actinomycetota</taxon>
        <taxon>Actinomycetes</taxon>
        <taxon>Mycobacteriales</taxon>
        <taxon>Corynebacteriaceae</taxon>
        <taxon>Corynebacterium</taxon>
    </lineage>
</organism>
<comment type="caution">
    <text evidence="1">The sequence shown here is derived from an EMBL/GenBank/DDBJ whole genome shotgun (WGS) entry which is preliminary data.</text>
</comment>
<gene>
    <name evidence="1" type="ORF">HMPREF0281_01062</name>
</gene>
<protein>
    <submittedName>
        <fullName evidence="1">Uncharacterized protein</fullName>
    </submittedName>
</protein>
<reference evidence="1 2" key="1">
    <citation type="submission" date="2010-04" db="EMBL/GenBank/DDBJ databases">
        <authorList>
            <person name="Weinstock G."/>
            <person name="Sodergren E."/>
            <person name="Clifton S."/>
            <person name="Fulton L."/>
            <person name="Fulton B."/>
            <person name="Courtney L."/>
            <person name="Fronick C."/>
            <person name="Harrison M."/>
            <person name="Strong C."/>
            <person name="Farmer C."/>
            <person name="Delahaunty K."/>
            <person name="Markovic C."/>
            <person name="Hall O."/>
            <person name="Minx P."/>
            <person name="Tomlinson C."/>
            <person name="Mitreva M."/>
            <person name="Hou S."/>
            <person name="Wollam A."/>
            <person name="Pepin K.H."/>
            <person name="Johnson M."/>
            <person name="Bhonagiri V."/>
            <person name="Zhang X."/>
            <person name="Suruliraj S."/>
            <person name="Warren W."/>
            <person name="Chinwalla A."/>
            <person name="Mardis E.R."/>
            <person name="Wilson R.K."/>
        </authorList>
    </citation>
    <scope>NUCLEOTIDE SEQUENCE [LARGE SCALE GENOMIC DNA]</scope>
    <source>
        <strain evidence="1 2">DSM 20306</strain>
    </source>
</reference>
<evidence type="ECO:0000313" key="1">
    <source>
        <dbReference type="EMBL" id="EFG81700.1"/>
    </source>
</evidence>